<evidence type="ECO:0000256" key="1">
    <source>
        <dbReference type="ARBA" id="ARBA00010165"/>
    </source>
</evidence>
<keyword evidence="10" id="KW-1185">Reference proteome</keyword>
<dbReference type="Pfam" id="PF01636">
    <property type="entry name" value="APH"/>
    <property type="match status" value="1"/>
</dbReference>
<evidence type="ECO:0000256" key="6">
    <source>
        <dbReference type="ARBA" id="ARBA00022777"/>
    </source>
</evidence>
<dbReference type="AlphaFoldDB" id="A0A437S5B8"/>
<dbReference type="SUPFAM" id="SSF56112">
    <property type="entry name" value="Protein kinase-like (PK-like)"/>
    <property type="match status" value="1"/>
</dbReference>
<organism evidence="9 10">
    <name type="scientific">Anaerosphaera multitolerans</name>
    <dbReference type="NCBI Taxonomy" id="2487351"/>
    <lineage>
        <taxon>Bacteria</taxon>
        <taxon>Bacillati</taxon>
        <taxon>Bacillota</taxon>
        <taxon>Tissierellia</taxon>
        <taxon>Tissierellales</taxon>
        <taxon>Peptoniphilaceae</taxon>
        <taxon>Anaerosphaera</taxon>
    </lineage>
</organism>
<evidence type="ECO:0000256" key="3">
    <source>
        <dbReference type="ARBA" id="ARBA00012128"/>
    </source>
</evidence>
<dbReference type="GO" id="GO:0046522">
    <property type="term" value="F:S-methyl-5-thioribose kinase activity"/>
    <property type="evidence" value="ECO:0007669"/>
    <property type="project" value="UniProtKB-EC"/>
</dbReference>
<evidence type="ECO:0000256" key="4">
    <source>
        <dbReference type="ARBA" id="ARBA00022679"/>
    </source>
</evidence>
<comment type="subunit">
    <text evidence="2">Homodimer.</text>
</comment>
<dbReference type="EMBL" id="RLIH01000013">
    <property type="protein sequence ID" value="RVU54210.1"/>
    <property type="molecule type" value="Genomic_DNA"/>
</dbReference>
<comment type="similarity">
    <text evidence="1">Belongs to the methylthioribose kinase family.</text>
</comment>
<evidence type="ECO:0000256" key="2">
    <source>
        <dbReference type="ARBA" id="ARBA00011738"/>
    </source>
</evidence>
<keyword evidence="6 9" id="KW-0418">Kinase</keyword>
<keyword evidence="4 9" id="KW-0808">Transferase</keyword>
<dbReference type="InterPro" id="IPR009212">
    <property type="entry name" value="Methylthioribose_kinase"/>
</dbReference>
<accession>A0A437S5B8</accession>
<dbReference type="RefSeq" id="WP_127725009.1">
    <property type="nucleotide sequence ID" value="NZ_RLIH01000013.1"/>
</dbReference>
<dbReference type="PANTHER" id="PTHR34273">
    <property type="entry name" value="METHYLTHIORIBOSE KINASE"/>
    <property type="match status" value="1"/>
</dbReference>
<dbReference type="InterPro" id="IPR011009">
    <property type="entry name" value="Kinase-like_dom_sf"/>
</dbReference>
<evidence type="ECO:0000313" key="10">
    <source>
        <dbReference type="Proteomes" id="UP000288812"/>
    </source>
</evidence>
<dbReference type="EC" id="2.7.1.100" evidence="3"/>
<dbReference type="Gene3D" id="3.30.200.20">
    <property type="entry name" value="Phosphorylase Kinase, domain 1"/>
    <property type="match status" value="1"/>
</dbReference>
<evidence type="ECO:0000259" key="8">
    <source>
        <dbReference type="Pfam" id="PF01636"/>
    </source>
</evidence>
<dbReference type="Proteomes" id="UP000288812">
    <property type="component" value="Unassembled WGS sequence"/>
</dbReference>
<dbReference type="Gene3D" id="3.90.1200.10">
    <property type="match status" value="1"/>
</dbReference>
<protein>
    <recommendedName>
        <fullName evidence="3">S-methyl-5-thioribose kinase</fullName>
        <ecNumber evidence="3">2.7.1.100</ecNumber>
    </recommendedName>
</protein>
<keyword evidence="7" id="KW-0067">ATP-binding</keyword>
<dbReference type="PIRSF" id="PIRSF031134">
    <property type="entry name" value="MTRK"/>
    <property type="match status" value="1"/>
</dbReference>
<reference evidence="9 10" key="1">
    <citation type="submission" date="2018-11" db="EMBL/GenBank/DDBJ databases">
        <title>Genome sequencing and assembly of Anaerosphaera sp. nov., GS7-6-2.</title>
        <authorList>
            <person name="Rettenmaier R."/>
            <person name="Liebl W."/>
            <person name="Zverlov V."/>
        </authorList>
    </citation>
    <scope>NUCLEOTIDE SEQUENCE [LARGE SCALE GENOMIC DNA]</scope>
    <source>
        <strain evidence="9 10">GS7-6-2</strain>
    </source>
</reference>
<comment type="caution">
    <text evidence="9">The sequence shown here is derived from an EMBL/GenBank/DDBJ whole genome shotgun (WGS) entry which is preliminary data.</text>
</comment>
<feature type="domain" description="Aminoglycoside phosphotransferase" evidence="8">
    <location>
        <begin position="220"/>
        <end position="265"/>
    </location>
</feature>
<proteinExistence type="inferred from homology"/>
<dbReference type="PANTHER" id="PTHR34273:SF2">
    <property type="entry name" value="METHYLTHIORIBOSE KINASE"/>
    <property type="match status" value="1"/>
</dbReference>
<dbReference type="InterPro" id="IPR002575">
    <property type="entry name" value="Aminoglycoside_PTrfase"/>
</dbReference>
<evidence type="ECO:0000256" key="7">
    <source>
        <dbReference type="ARBA" id="ARBA00022840"/>
    </source>
</evidence>
<evidence type="ECO:0000313" key="9">
    <source>
        <dbReference type="EMBL" id="RVU54210.1"/>
    </source>
</evidence>
<keyword evidence="5" id="KW-0547">Nucleotide-binding</keyword>
<dbReference type="GO" id="GO:0005524">
    <property type="term" value="F:ATP binding"/>
    <property type="evidence" value="ECO:0007669"/>
    <property type="project" value="UniProtKB-KW"/>
</dbReference>
<evidence type="ECO:0000256" key="5">
    <source>
        <dbReference type="ARBA" id="ARBA00022741"/>
    </source>
</evidence>
<dbReference type="NCBIfam" id="TIGR01767">
    <property type="entry name" value="MTRK"/>
    <property type="match status" value="1"/>
</dbReference>
<dbReference type="GO" id="GO:0009086">
    <property type="term" value="P:methionine biosynthetic process"/>
    <property type="evidence" value="ECO:0007669"/>
    <property type="project" value="InterPro"/>
</dbReference>
<gene>
    <name evidence="9" type="primary">mtnK</name>
    <name evidence="9" type="ORF">EF514_08495</name>
</gene>
<dbReference type="OrthoDB" id="9777791at2"/>
<sequence length="392" mass="45700">MDYKSILSEEEIREYAKKHIDDFREGEISIDEIGDGNINYVFKVTSKGGESLIFKKAEKLLRTSGRPLDQKRIEIEQEYLKIADSYVKDKVPKIYEFDKGNSLIIMEDISDFKNLRTELINGNIYKNMSKWVIEFLIPILSNTSDIVDDAENKKEKMRFFINPEMCKISEDLVLTEPYNDYKNRNIVYKGEEDFVREYIYEDMTLRKEVNELKINFMNNSQVLLHGDLHSGSIFVNESGLRVIDSEFAFYGPAGYDIGNVLAHYVISYITSSVENNKTMQFMDILISETKYLYDKVFKKLLVALIEKANAFYTVEYLRKYVNSIKSDTLGYMGTEIIRRVVGDTKTKEIEEVSEFNRIESDKALIKFGKYCILNRGEDIKGDDLVDYIKFLL</sequence>
<name>A0A437S5B8_9FIRM</name>